<evidence type="ECO:0000313" key="2">
    <source>
        <dbReference type="Proteomes" id="UP000466396"/>
    </source>
</evidence>
<dbReference type="RefSeq" id="WP_139822220.1">
    <property type="nucleotide sequence ID" value="NZ_AP022581.1"/>
</dbReference>
<dbReference type="PROSITE" id="PS51257">
    <property type="entry name" value="PROKAR_LIPOPROTEIN"/>
    <property type="match status" value="1"/>
</dbReference>
<organism evidence="1 2">
    <name type="scientific">Mycobacterium lacus</name>
    <dbReference type="NCBI Taxonomy" id="169765"/>
    <lineage>
        <taxon>Bacteria</taxon>
        <taxon>Bacillati</taxon>
        <taxon>Actinomycetota</taxon>
        <taxon>Actinomycetes</taxon>
        <taxon>Mycobacteriales</taxon>
        <taxon>Mycobacteriaceae</taxon>
        <taxon>Mycobacterium</taxon>
    </lineage>
</organism>
<dbReference type="Proteomes" id="UP000466396">
    <property type="component" value="Chromosome"/>
</dbReference>
<sequence>MLWFSRLLSKCGSQRWPGAVLSAALLACACHAPSRGPATPAAGRSPTPTNLCAEMGGTWDANAGKCTLSKDGANGVHVEVKATYPADLVTNPAAGQVLAPFLRKFFADYGQTDSNGSGDANLAYTLYAHGPATKTVLFQADWYFNGMPHPGGQITTFTFDFDQGKQLQLADLVCPGVDPLKAIPPIARPLVQQALIESPFRVEQFEPDQPDGELADNYQAWALDGDDLVLYMPAGRGPGGVPPGFITPRVPLAALSSILREKGCPTATTTPPPP</sequence>
<protein>
    <recommendedName>
        <fullName evidence="3">DUF3298 domain-containing protein</fullName>
    </recommendedName>
</protein>
<keyword evidence="2" id="KW-1185">Reference proteome</keyword>
<accession>A0A7I7NNM9</accession>
<dbReference type="Gene3D" id="3.30.565.40">
    <property type="entry name" value="Fervidobacterium nodosum Rt17-B1 like"/>
    <property type="match status" value="1"/>
</dbReference>
<name>A0A7I7NNM9_9MYCO</name>
<dbReference type="EMBL" id="AP022581">
    <property type="protein sequence ID" value="BBX98275.1"/>
    <property type="molecule type" value="Genomic_DNA"/>
</dbReference>
<dbReference type="OrthoDB" id="4627767at2"/>
<dbReference type="KEGG" id="mlj:MLAC_35690"/>
<evidence type="ECO:0008006" key="3">
    <source>
        <dbReference type="Google" id="ProtNLM"/>
    </source>
</evidence>
<reference evidence="1 2" key="1">
    <citation type="journal article" date="2019" name="Emerg. Microbes Infect.">
        <title>Comprehensive subspecies identification of 175 nontuberculous mycobacteria species based on 7547 genomic profiles.</title>
        <authorList>
            <person name="Matsumoto Y."/>
            <person name="Kinjo T."/>
            <person name="Motooka D."/>
            <person name="Nabeya D."/>
            <person name="Jung N."/>
            <person name="Uechi K."/>
            <person name="Horii T."/>
            <person name="Iida T."/>
            <person name="Fujita J."/>
            <person name="Nakamura S."/>
        </authorList>
    </citation>
    <scope>NUCLEOTIDE SEQUENCE [LARGE SCALE GENOMIC DNA]</scope>
    <source>
        <strain evidence="1 2">JCM 15657</strain>
    </source>
</reference>
<gene>
    <name evidence="1" type="ORF">MLAC_35690</name>
</gene>
<proteinExistence type="predicted"/>
<evidence type="ECO:0000313" key="1">
    <source>
        <dbReference type="EMBL" id="BBX98275.1"/>
    </source>
</evidence>
<dbReference type="AlphaFoldDB" id="A0A7I7NNM9"/>